<feature type="transmembrane region" description="Helical" evidence="7">
    <location>
        <begin position="148"/>
        <end position="169"/>
    </location>
</feature>
<feature type="transmembrane region" description="Helical" evidence="7">
    <location>
        <begin position="30"/>
        <end position="49"/>
    </location>
</feature>
<comment type="subcellular location">
    <subcellularLocation>
        <location evidence="1">Membrane</location>
        <topology evidence="1">Multi-pass membrane protein</topology>
    </subcellularLocation>
</comment>
<keyword evidence="2" id="KW-0813">Transport</keyword>
<dbReference type="PANTHER" id="PTHR23505">
    <property type="entry name" value="SPINSTER"/>
    <property type="match status" value="1"/>
</dbReference>
<dbReference type="PROSITE" id="PS50850">
    <property type="entry name" value="MFS"/>
    <property type="match status" value="1"/>
</dbReference>
<dbReference type="InterPro" id="IPR036259">
    <property type="entry name" value="MFS_trans_sf"/>
</dbReference>
<dbReference type="PANTHER" id="PTHR23505:SF52">
    <property type="entry name" value="MAJOR FACILITATOR SUPERFAMILY PROTEIN"/>
    <property type="match status" value="1"/>
</dbReference>
<dbReference type="InterPro" id="IPR044770">
    <property type="entry name" value="MFS_spinster-like"/>
</dbReference>
<feature type="transmembrane region" description="Helical" evidence="7">
    <location>
        <begin position="293"/>
        <end position="316"/>
    </location>
</feature>
<feature type="transmembrane region" description="Helical" evidence="7">
    <location>
        <begin position="328"/>
        <end position="349"/>
    </location>
</feature>
<name>A0A7S4VWH6_9STRA</name>
<evidence type="ECO:0000256" key="4">
    <source>
        <dbReference type="ARBA" id="ARBA00022989"/>
    </source>
</evidence>
<dbReference type="Gene3D" id="1.20.1250.20">
    <property type="entry name" value="MFS general substrate transporter like domains"/>
    <property type="match status" value="1"/>
</dbReference>
<protein>
    <recommendedName>
        <fullName evidence="8">Major facilitator superfamily (MFS) profile domain-containing protein</fullName>
    </recommendedName>
</protein>
<comment type="similarity">
    <text evidence="6">Belongs to the major facilitator superfamily. Spinster (TC 2.A.1.49) family.</text>
</comment>
<proteinExistence type="inferred from homology"/>
<dbReference type="AlphaFoldDB" id="A0A7S4VWH6"/>
<dbReference type="InterPro" id="IPR020846">
    <property type="entry name" value="MFS_dom"/>
</dbReference>
<dbReference type="GO" id="GO:0016020">
    <property type="term" value="C:membrane"/>
    <property type="evidence" value="ECO:0007669"/>
    <property type="project" value="UniProtKB-SubCell"/>
</dbReference>
<organism evidence="9">
    <name type="scientific">Ditylum brightwellii</name>
    <dbReference type="NCBI Taxonomy" id="49249"/>
    <lineage>
        <taxon>Eukaryota</taxon>
        <taxon>Sar</taxon>
        <taxon>Stramenopiles</taxon>
        <taxon>Ochrophyta</taxon>
        <taxon>Bacillariophyta</taxon>
        <taxon>Mediophyceae</taxon>
        <taxon>Lithodesmiophycidae</taxon>
        <taxon>Lithodesmiales</taxon>
        <taxon>Lithodesmiaceae</taxon>
        <taxon>Ditylum</taxon>
    </lineage>
</organism>
<keyword evidence="5 7" id="KW-0472">Membrane</keyword>
<evidence type="ECO:0000256" key="5">
    <source>
        <dbReference type="ARBA" id="ARBA00023136"/>
    </source>
</evidence>
<dbReference type="SUPFAM" id="SSF103473">
    <property type="entry name" value="MFS general substrate transporter"/>
    <property type="match status" value="1"/>
</dbReference>
<dbReference type="Pfam" id="PF07690">
    <property type="entry name" value="MFS_1"/>
    <property type="match status" value="1"/>
</dbReference>
<feature type="domain" description="Major facilitator superfamily (MFS) profile" evidence="8">
    <location>
        <begin position="51"/>
        <end position="521"/>
    </location>
</feature>
<feature type="transmembrane region" description="Helical" evidence="7">
    <location>
        <begin position="122"/>
        <end position="142"/>
    </location>
</feature>
<evidence type="ECO:0000259" key="8">
    <source>
        <dbReference type="PROSITE" id="PS50850"/>
    </source>
</evidence>
<feature type="transmembrane region" description="Helical" evidence="7">
    <location>
        <begin position="432"/>
        <end position="454"/>
    </location>
</feature>
<feature type="transmembrane region" description="Helical" evidence="7">
    <location>
        <begin position="215"/>
        <end position="234"/>
    </location>
</feature>
<evidence type="ECO:0000313" key="9">
    <source>
        <dbReference type="EMBL" id="CAE4654603.1"/>
    </source>
</evidence>
<feature type="transmembrane region" description="Helical" evidence="7">
    <location>
        <begin position="496"/>
        <end position="515"/>
    </location>
</feature>
<dbReference type="InterPro" id="IPR011701">
    <property type="entry name" value="MFS"/>
</dbReference>
<accession>A0A7S4VWH6</accession>
<evidence type="ECO:0000256" key="3">
    <source>
        <dbReference type="ARBA" id="ARBA00022692"/>
    </source>
</evidence>
<dbReference type="EMBL" id="HBNS01053282">
    <property type="protein sequence ID" value="CAE4654603.1"/>
    <property type="molecule type" value="Transcribed_RNA"/>
</dbReference>
<evidence type="ECO:0000256" key="2">
    <source>
        <dbReference type="ARBA" id="ARBA00022448"/>
    </source>
</evidence>
<reference evidence="9" key="1">
    <citation type="submission" date="2021-01" db="EMBL/GenBank/DDBJ databases">
        <authorList>
            <person name="Corre E."/>
            <person name="Pelletier E."/>
            <person name="Niang G."/>
            <person name="Scheremetjew M."/>
            <person name="Finn R."/>
            <person name="Kale V."/>
            <person name="Holt S."/>
            <person name="Cochrane G."/>
            <person name="Meng A."/>
            <person name="Brown T."/>
            <person name="Cohen L."/>
        </authorList>
    </citation>
    <scope>NUCLEOTIDE SEQUENCE</scope>
    <source>
        <strain evidence="9">GSO104</strain>
    </source>
</reference>
<feature type="transmembrane region" description="Helical" evidence="7">
    <location>
        <begin position="92"/>
        <end position="110"/>
    </location>
</feature>
<sequence length="559" mass="59806">MSDTEPIKATPIITTEKANNFDSNDSNDPYPFLSVVLPLLFISISNQWARSSLYYLVDFSPETLDITSSSPSFNQYAHAFMNIDLNFTAEQYGFLASAAFTSLFALASLYAGKMADTHDRRILLVSSSLAWSIAALSMSISHSYNDVIFLRSISGLACAFAAPASYTLLRDLVPRKHVGTASATYGSGVYLGESLASLSILTGGASTVLGWRGALAVAGVCGILCATLVGIVLPEDKFGNRDSRNKDVNGVVDFSTAIKLTSSKSLEPTSLSSQSTVLSDASAVLSTSNRVRFLFLAVFFRFCAGLTIGIWSAPFFRLAFPDDASSYAIINAMIIGVCGVASGMIGGWVSDRLAEKSASSTTMLWDESTGRLLIPIFGAFLAIPIWHMTMNASTFEGAMFWLAMKYLVAECWFGPAVAVLQSDVPSKYGGTAQGMFTLTGAMGNIAPSVMGILFCWTMDESARGDNIVGMIAENVAVAAGGNEQIMLATLLDGVVGWAYLLSGTCFVISALSSMAGQTTAGISHDDRESNEILVESKELIRIPVRVTDNKRSYMDDKHL</sequence>
<gene>
    <name evidence="9" type="ORF">DBRI00130_LOCUS38856</name>
</gene>
<feature type="transmembrane region" description="Helical" evidence="7">
    <location>
        <begin position="370"/>
        <end position="387"/>
    </location>
</feature>
<evidence type="ECO:0000256" key="6">
    <source>
        <dbReference type="ARBA" id="ARBA00024338"/>
    </source>
</evidence>
<dbReference type="GO" id="GO:0022857">
    <property type="term" value="F:transmembrane transporter activity"/>
    <property type="evidence" value="ECO:0007669"/>
    <property type="project" value="InterPro"/>
</dbReference>
<feature type="transmembrane region" description="Helical" evidence="7">
    <location>
        <begin position="190"/>
        <end position="209"/>
    </location>
</feature>
<evidence type="ECO:0000256" key="1">
    <source>
        <dbReference type="ARBA" id="ARBA00004141"/>
    </source>
</evidence>
<evidence type="ECO:0000256" key="7">
    <source>
        <dbReference type="SAM" id="Phobius"/>
    </source>
</evidence>
<keyword evidence="3 7" id="KW-0812">Transmembrane</keyword>
<keyword evidence="4 7" id="KW-1133">Transmembrane helix</keyword>